<proteinExistence type="predicted"/>
<name>A0A1Z1WHL8_9ACTN</name>
<dbReference type="EMBL" id="CP021748">
    <property type="protein sequence ID" value="ARX85878.1"/>
    <property type="molecule type" value="Genomic_DNA"/>
</dbReference>
<evidence type="ECO:0000259" key="2">
    <source>
        <dbReference type="Pfam" id="PF01471"/>
    </source>
</evidence>
<dbReference type="Gene3D" id="1.10.101.10">
    <property type="entry name" value="PGBD-like superfamily/PGBD"/>
    <property type="match status" value="1"/>
</dbReference>
<dbReference type="Pfam" id="PF01471">
    <property type="entry name" value="PG_binding_1"/>
    <property type="match status" value="1"/>
</dbReference>
<protein>
    <recommendedName>
        <fullName evidence="2">Peptidoglycan binding-like domain-containing protein</fullName>
    </recommendedName>
</protein>
<evidence type="ECO:0000313" key="3">
    <source>
        <dbReference type="EMBL" id="ARX85878.1"/>
    </source>
</evidence>
<sequence>MHHRTTDHRGTHPATTGDTRTRRPHRLLAAAVAVTASAGLALAATAPLAQAAGPHVVDGSGDAYNDWGDEGTLSRHSHAHSNATRLWQSVLYADGAKWRDGNGVRHTFTKSDIDGHYGWKTASATKWWQAREDLEDVDGVVGKETFGAADDFLSGPHANGHVDYTGHVRQIAFKRISGTYYVKVHGQWKKAAYNRLG</sequence>
<accession>A0A1Z1WHL8</accession>
<evidence type="ECO:0000256" key="1">
    <source>
        <dbReference type="SAM" id="MobiDB-lite"/>
    </source>
</evidence>
<dbReference type="InterPro" id="IPR036366">
    <property type="entry name" value="PGBDSf"/>
</dbReference>
<dbReference type="SUPFAM" id="SSF47090">
    <property type="entry name" value="PGBD-like"/>
    <property type="match status" value="1"/>
</dbReference>
<gene>
    <name evidence="3" type="ORF">SMD44_05347</name>
</gene>
<feature type="domain" description="Peptidoglycan binding-like" evidence="2">
    <location>
        <begin position="110"/>
        <end position="147"/>
    </location>
</feature>
<evidence type="ECO:0000313" key="4">
    <source>
        <dbReference type="Proteomes" id="UP000195880"/>
    </source>
</evidence>
<feature type="region of interest" description="Disordered" evidence="1">
    <location>
        <begin position="1"/>
        <end position="23"/>
    </location>
</feature>
<reference evidence="3 4" key="1">
    <citation type="submission" date="2017-05" db="EMBL/GenBank/DDBJ databases">
        <title>Streptomyces alboflavus Genome sequencing and assembly.</title>
        <authorList>
            <person name="Wang Y."/>
            <person name="Du B."/>
            <person name="Ding Y."/>
            <person name="Liu H."/>
            <person name="Hou Q."/>
            <person name="Liu K."/>
            <person name="Wang C."/>
            <person name="Yao L."/>
        </authorList>
    </citation>
    <scope>NUCLEOTIDE SEQUENCE [LARGE SCALE GENOMIC DNA]</scope>
    <source>
        <strain evidence="3 4">MDJK44</strain>
    </source>
</reference>
<organism evidence="3 4">
    <name type="scientific">Streptomyces alboflavus</name>
    <dbReference type="NCBI Taxonomy" id="67267"/>
    <lineage>
        <taxon>Bacteria</taxon>
        <taxon>Bacillati</taxon>
        <taxon>Actinomycetota</taxon>
        <taxon>Actinomycetes</taxon>
        <taxon>Kitasatosporales</taxon>
        <taxon>Streptomycetaceae</taxon>
        <taxon>Streptomyces</taxon>
    </lineage>
</organism>
<dbReference type="InterPro" id="IPR002477">
    <property type="entry name" value="Peptidoglycan-bd-like"/>
</dbReference>
<dbReference type="InterPro" id="IPR036365">
    <property type="entry name" value="PGBD-like_sf"/>
</dbReference>
<dbReference type="eggNOG" id="COG3409">
    <property type="taxonomic scope" value="Bacteria"/>
</dbReference>
<dbReference type="KEGG" id="salf:SMD44_05347"/>
<dbReference type="RefSeq" id="WP_237307442.1">
    <property type="nucleotide sequence ID" value="NZ_CP021748.1"/>
</dbReference>
<dbReference type="AlphaFoldDB" id="A0A1Z1WHL8"/>
<keyword evidence="4" id="KW-1185">Reference proteome</keyword>
<dbReference type="Proteomes" id="UP000195880">
    <property type="component" value="Chromosome"/>
</dbReference>